<evidence type="ECO:0000259" key="4">
    <source>
        <dbReference type="PROSITE" id="PS51733"/>
    </source>
</evidence>
<dbReference type="CDD" id="cd16442">
    <property type="entry name" value="BPL"/>
    <property type="match status" value="1"/>
</dbReference>
<dbReference type="GO" id="GO:0005737">
    <property type="term" value="C:cytoplasm"/>
    <property type="evidence" value="ECO:0007669"/>
    <property type="project" value="TreeGrafter"/>
</dbReference>
<accession>A0AA38YNF8</accession>
<dbReference type="PANTHER" id="PTHR12835">
    <property type="entry name" value="BIOTIN PROTEIN LIGASE"/>
    <property type="match status" value="1"/>
</dbReference>
<organism evidence="5 6">
    <name type="scientific">Vitis rotundifolia</name>
    <name type="common">Muscadine grape</name>
    <dbReference type="NCBI Taxonomy" id="103349"/>
    <lineage>
        <taxon>Eukaryota</taxon>
        <taxon>Viridiplantae</taxon>
        <taxon>Streptophyta</taxon>
        <taxon>Embryophyta</taxon>
        <taxon>Tracheophyta</taxon>
        <taxon>Spermatophyta</taxon>
        <taxon>Magnoliopsida</taxon>
        <taxon>eudicotyledons</taxon>
        <taxon>Gunneridae</taxon>
        <taxon>Pentapetalae</taxon>
        <taxon>rosids</taxon>
        <taxon>Vitales</taxon>
        <taxon>Vitaceae</taxon>
        <taxon>Viteae</taxon>
        <taxon>Vitis</taxon>
    </lineage>
</organism>
<dbReference type="Pfam" id="PF03099">
    <property type="entry name" value="BPL_LplA_LipB"/>
    <property type="match status" value="1"/>
</dbReference>
<dbReference type="GO" id="GO:0004077">
    <property type="term" value="F:biotin--[biotin carboxyl-carrier protein] ligase activity"/>
    <property type="evidence" value="ECO:0007669"/>
    <property type="project" value="InterPro"/>
</dbReference>
<dbReference type="Proteomes" id="UP001168098">
    <property type="component" value="Unassembled WGS sequence"/>
</dbReference>
<sequence length="330" mass="37047">MPFTSFLRSLSPQNPLSSPSLRKLLHPPKKPCSLSLPLSASVFQCKRKLGRKFEFGLLCSLAMDSQSTSLLVLCGKSSAEIEFAKSLKANNTLKLPDNGEVSILLHPEIEKPEEEPFQMDLFMSSLSTNTFGRFLIWSPQLPSTHDVVSHNFCELPIGTVCVADVQLKGRGRSKNKWESPRGCLLFSFTLQMEDGRTVPLLQYVVSLAITEAIKSICDSKGLPHLDVKIKWPNDLYLNGLKVGGILCTSTYKSRKFNVSAGIGLNVDNEKPTTCLNAVLRELSSVAYQFRREDILAAFFNKFETFFSLFINQVGRELLSKKIMRAKWWKM</sequence>
<proteinExistence type="inferred from homology"/>
<dbReference type="InterPro" id="IPR045864">
    <property type="entry name" value="aa-tRNA-synth_II/BPL/LPL"/>
</dbReference>
<comment type="similarity">
    <text evidence="1">Belongs to the biotin--protein ligase family.</text>
</comment>
<evidence type="ECO:0000313" key="6">
    <source>
        <dbReference type="Proteomes" id="UP001168098"/>
    </source>
</evidence>
<protein>
    <recommendedName>
        <fullName evidence="4">BPL/LPL catalytic domain-containing protein</fullName>
    </recommendedName>
</protein>
<feature type="domain" description="BPL/LPL catalytic" evidence="4">
    <location>
        <begin position="120"/>
        <end position="310"/>
    </location>
</feature>
<keyword evidence="2" id="KW-0436">Ligase</keyword>
<feature type="region of interest" description="Disordered" evidence="3">
    <location>
        <begin position="1"/>
        <end position="22"/>
    </location>
</feature>
<dbReference type="NCBIfam" id="TIGR00121">
    <property type="entry name" value="birA_ligase"/>
    <property type="match status" value="1"/>
</dbReference>
<evidence type="ECO:0000256" key="1">
    <source>
        <dbReference type="ARBA" id="ARBA00009934"/>
    </source>
</evidence>
<dbReference type="EMBL" id="JARBHA010000018">
    <property type="protein sequence ID" value="KAJ9673696.1"/>
    <property type="molecule type" value="Genomic_DNA"/>
</dbReference>
<name>A0AA38YNF8_VITRO</name>
<dbReference type="PROSITE" id="PS51733">
    <property type="entry name" value="BPL_LPL_CATALYTIC"/>
    <property type="match status" value="1"/>
</dbReference>
<evidence type="ECO:0000313" key="5">
    <source>
        <dbReference type="EMBL" id="KAJ9673696.1"/>
    </source>
</evidence>
<dbReference type="Gene3D" id="3.30.930.10">
    <property type="entry name" value="Bira Bifunctional Protein, Domain 2"/>
    <property type="match status" value="1"/>
</dbReference>
<dbReference type="AlphaFoldDB" id="A0AA38YNF8"/>
<reference evidence="5 6" key="1">
    <citation type="journal article" date="2023" name="BMC Biotechnol.">
        <title>Vitis rotundifolia cv Carlos genome sequencing.</title>
        <authorList>
            <person name="Huff M."/>
            <person name="Hulse-Kemp A."/>
            <person name="Scheffler B."/>
            <person name="Youngblood R."/>
            <person name="Simpson S."/>
            <person name="Babiker E."/>
            <person name="Staton M."/>
        </authorList>
    </citation>
    <scope>NUCLEOTIDE SEQUENCE [LARGE SCALE GENOMIC DNA]</scope>
    <source>
        <tissue evidence="5">Leaf</tissue>
    </source>
</reference>
<evidence type="ECO:0000256" key="2">
    <source>
        <dbReference type="ARBA" id="ARBA00022598"/>
    </source>
</evidence>
<comment type="caution">
    <text evidence="5">The sequence shown here is derived from an EMBL/GenBank/DDBJ whole genome shotgun (WGS) entry which is preliminary data.</text>
</comment>
<dbReference type="InterPro" id="IPR004408">
    <property type="entry name" value="Biotin_CoA_COase_ligase"/>
</dbReference>
<dbReference type="SUPFAM" id="SSF55681">
    <property type="entry name" value="Class II aaRS and biotin synthetases"/>
    <property type="match status" value="1"/>
</dbReference>
<dbReference type="PANTHER" id="PTHR12835:SF5">
    <property type="entry name" value="BIOTIN--PROTEIN LIGASE"/>
    <property type="match status" value="1"/>
</dbReference>
<keyword evidence="6" id="KW-1185">Reference proteome</keyword>
<gene>
    <name evidence="5" type="ORF">PVL29_023326</name>
</gene>
<evidence type="ECO:0000256" key="3">
    <source>
        <dbReference type="SAM" id="MobiDB-lite"/>
    </source>
</evidence>
<dbReference type="InterPro" id="IPR004143">
    <property type="entry name" value="BPL_LPL_catalytic"/>
</dbReference>
<feature type="compositionally biased region" description="Low complexity" evidence="3">
    <location>
        <begin position="9"/>
        <end position="21"/>
    </location>
</feature>